<keyword evidence="5" id="KW-0472">Membrane</keyword>
<dbReference type="RefSeq" id="WP_162357278.1">
    <property type="nucleotide sequence ID" value="NZ_CP048209.1"/>
</dbReference>
<organism evidence="7 8">
    <name type="scientific">Paenibacillus lycopersici</name>
    <dbReference type="NCBI Taxonomy" id="2704462"/>
    <lineage>
        <taxon>Bacteria</taxon>
        <taxon>Bacillati</taxon>
        <taxon>Bacillota</taxon>
        <taxon>Bacilli</taxon>
        <taxon>Bacillales</taxon>
        <taxon>Paenibacillaceae</taxon>
        <taxon>Paenibacillus</taxon>
    </lineage>
</organism>
<dbReference type="InterPro" id="IPR017941">
    <property type="entry name" value="Rieske_2Fe-2S"/>
</dbReference>
<dbReference type="GO" id="GO:0046872">
    <property type="term" value="F:metal ion binding"/>
    <property type="evidence" value="ECO:0007669"/>
    <property type="project" value="UniProtKB-KW"/>
</dbReference>
<keyword evidence="8" id="KW-1185">Reference proteome</keyword>
<dbReference type="AlphaFoldDB" id="A0A6C0FUK7"/>
<gene>
    <name evidence="7" type="ORF">GXP70_13355</name>
</gene>
<dbReference type="SUPFAM" id="SSF50022">
    <property type="entry name" value="ISP domain"/>
    <property type="match status" value="1"/>
</dbReference>
<keyword evidence="1" id="KW-0001">2Fe-2S</keyword>
<dbReference type="GO" id="GO:0051537">
    <property type="term" value="F:2 iron, 2 sulfur cluster binding"/>
    <property type="evidence" value="ECO:0007669"/>
    <property type="project" value="UniProtKB-KW"/>
</dbReference>
<dbReference type="PROSITE" id="PS51296">
    <property type="entry name" value="RIESKE"/>
    <property type="match status" value="1"/>
</dbReference>
<dbReference type="GO" id="GO:0016705">
    <property type="term" value="F:oxidoreductase activity, acting on paired donors, with incorporation or reduction of molecular oxygen"/>
    <property type="evidence" value="ECO:0007669"/>
    <property type="project" value="UniProtKB-ARBA"/>
</dbReference>
<evidence type="ECO:0000313" key="7">
    <source>
        <dbReference type="EMBL" id="QHT60838.1"/>
    </source>
</evidence>
<name>A0A6C0FUK7_9BACL</name>
<dbReference type="InterPro" id="IPR006311">
    <property type="entry name" value="TAT_signal"/>
</dbReference>
<dbReference type="EMBL" id="CP048209">
    <property type="protein sequence ID" value="QHT60838.1"/>
    <property type="molecule type" value="Genomic_DNA"/>
</dbReference>
<evidence type="ECO:0000256" key="1">
    <source>
        <dbReference type="ARBA" id="ARBA00022714"/>
    </source>
</evidence>
<evidence type="ECO:0000256" key="3">
    <source>
        <dbReference type="ARBA" id="ARBA00023004"/>
    </source>
</evidence>
<dbReference type="Gene3D" id="2.102.10.10">
    <property type="entry name" value="Rieske [2Fe-2S] iron-sulphur domain"/>
    <property type="match status" value="1"/>
</dbReference>
<keyword evidence="4" id="KW-0411">Iron-sulfur</keyword>
<evidence type="ECO:0000256" key="2">
    <source>
        <dbReference type="ARBA" id="ARBA00022723"/>
    </source>
</evidence>
<dbReference type="KEGG" id="plyc:GXP70_13355"/>
<dbReference type="InterPro" id="IPR036922">
    <property type="entry name" value="Rieske_2Fe-2S_sf"/>
</dbReference>
<accession>A0A6C0FUK7</accession>
<reference evidence="7 8" key="1">
    <citation type="submission" date="2020-01" db="EMBL/GenBank/DDBJ databases">
        <title>Paenibacillus sp. nov., isolated from tomato rhizosphere.</title>
        <authorList>
            <person name="Weon H.-Y."/>
            <person name="Lee S.A."/>
        </authorList>
    </citation>
    <scope>NUCLEOTIDE SEQUENCE [LARGE SCALE GENOMIC DNA]</scope>
    <source>
        <strain evidence="7 8">12200R-189</strain>
    </source>
</reference>
<evidence type="ECO:0000256" key="5">
    <source>
        <dbReference type="SAM" id="Phobius"/>
    </source>
</evidence>
<evidence type="ECO:0000313" key="8">
    <source>
        <dbReference type="Proteomes" id="UP000476064"/>
    </source>
</evidence>
<protein>
    <submittedName>
        <fullName evidence="7">Rieske 2Fe-2S domain-containing protein</fullName>
    </submittedName>
</protein>
<dbReference type="Proteomes" id="UP000476064">
    <property type="component" value="Chromosome"/>
</dbReference>
<evidence type="ECO:0000259" key="6">
    <source>
        <dbReference type="PROSITE" id="PS51296"/>
    </source>
</evidence>
<feature type="domain" description="Rieske" evidence="6">
    <location>
        <begin position="92"/>
        <end position="169"/>
    </location>
</feature>
<dbReference type="Pfam" id="PF00355">
    <property type="entry name" value="Rieske"/>
    <property type="match status" value="1"/>
</dbReference>
<feature type="transmembrane region" description="Helical" evidence="5">
    <location>
        <begin position="21"/>
        <end position="40"/>
    </location>
</feature>
<keyword evidence="3" id="KW-0408">Iron</keyword>
<sequence>MDRKMPDHITRRAFLGTAAKVALGAAGLVGGSAGLFYYGAVKHRKVGSDALPPNIVRLGEVADLKLLQGVAKVAYEAEYIDAWYTKPVKGFVYVTVGAQGQLLIMSPACSHLGCDVVPASEAQQGGNKDMYFWCPCHGAGFDSEGGAVVVVDRGLDTYEPIISGGSVFFDVMKPIPGETIA</sequence>
<keyword evidence="5" id="KW-0812">Transmembrane</keyword>
<keyword evidence="5" id="KW-1133">Transmembrane helix</keyword>
<dbReference type="PROSITE" id="PS51318">
    <property type="entry name" value="TAT"/>
    <property type="match status" value="1"/>
</dbReference>
<evidence type="ECO:0000256" key="4">
    <source>
        <dbReference type="ARBA" id="ARBA00023014"/>
    </source>
</evidence>
<keyword evidence="2" id="KW-0479">Metal-binding</keyword>
<dbReference type="GO" id="GO:0004497">
    <property type="term" value="F:monooxygenase activity"/>
    <property type="evidence" value="ECO:0007669"/>
    <property type="project" value="UniProtKB-ARBA"/>
</dbReference>
<proteinExistence type="predicted"/>